<sequence>EEDGMYCFSLIRRLPEKSSLGRLSTTMRNLFLFFALAFVIFSSSNALAATEHGMQLEVPQSELDQDVQWSVAEKRILRANNDVNTDGEERGITELAAKMKTWTQSLKTSVASSKPIQTVALKQRIAKVKRMIKKGVSDTVLVENKVTPDEFFVALKLNPELKQSYVRNNPALNKYRAYKRFYESKIVVT</sequence>
<protein>
    <recommendedName>
        <fullName evidence="5">RxLR effector protein</fullName>
    </recommendedName>
</protein>
<comment type="subcellular location">
    <subcellularLocation>
        <location evidence="1 5">Secreted</location>
    </subcellularLocation>
</comment>
<dbReference type="OrthoDB" id="127754at2759"/>
<comment type="function">
    <text evidence="5">Effector that suppresses plant defense responses during pathogen infection.</text>
</comment>
<keyword evidence="3 5" id="KW-0964">Secreted</keyword>
<evidence type="ECO:0000256" key="5">
    <source>
        <dbReference type="RuleBase" id="RU367124"/>
    </source>
</evidence>
<dbReference type="AlphaFoldDB" id="W2M3V9"/>
<gene>
    <name evidence="6" type="ORF">L916_00222</name>
    <name evidence="7" type="ORF">L917_00204</name>
</gene>
<evidence type="ECO:0000256" key="1">
    <source>
        <dbReference type="ARBA" id="ARBA00004613"/>
    </source>
</evidence>
<dbReference type="Proteomes" id="UP000054423">
    <property type="component" value="Unassembled WGS sequence"/>
</dbReference>
<name>W2M3V9_PHYNI</name>
<dbReference type="EMBL" id="KI670349">
    <property type="protein sequence ID" value="ETL50559.1"/>
    <property type="molecule type" value="Genomic_DNA"/>
</dbReference>
<evidence type="ECO:0000313" key="6">
    <source>
        <dbReference type="EMBL" id="ETL50559.1"/>
    </source>
</evidence>
<comment type="domain">
    <text evidence="5">The RxLR-dEER motif acts to carry the protein into the host cell cytoplasm through binding to cell surface phosphatidylinositol-3-phosphate.</text>
</comment>
<dbReference type="Proteomes" id="UP000053864">
    <property type="component" value="Unassembled WGS sequence"/>
</dbReference>
<feature type="non-terminal residue" evidence="7">
    <location>
        <position position="1"/>
    </location>
</feature>
<dbReference type="InterPro" id="IPR031825">
    <property type="entry name" value="RXLR"/>
</dbReference>
<evidence type="ECO:0000313" key="7">
    <source>
        <dbReference type="EMBL" id="ETM03600.1"/>
    </source>
</evidence>
<evidence type="ECO:0000256" key="2">
    <source>
        <dbReference type="ARBA" id="ARBA00010400"/>
    </source>
</evidence>
<keyword evidence="4" id="KW-0732">Signal</keyword>
<evidence type="ECO:0000313" key="8">
    <source>
        <dbReference type="Proteomes" id="UP000053864"/>
    </source>
</evidence>
<evidence type="ECO:0000256" key="3">
    <source>
        <dbReference type="ARBA" id="ARBA00022525"/>
    </source>
</evidence>
<reference evidence="6 8" key="2">
    <citation type="submission" date="2013-11" db="EMBL/GenBank/DDBJ databases">
        <title>The Genome Sequence of Phytophthora parasitica CJ05E6.</title>
        <authorList>
            <consortium name="The Broad Institute Genomics Platform"/>
            <person name="Russ C."/>
            <person name="Tyler B."/>
            <person name="Panabieres F."/>
            <person name="Shan W."/>
            <person name="Tripathy S."/>
            <person name="Grunwald N."/>
            <person name="Machado M."/>
            <person name="Johnson C.S."/>
            <person name="Arredondo F."/>
            <person name="Hong C."/>
            <person name="Coffey M."/>
            <person name="Young S.K."/>
            <person name="Zeng Q."/>
            <person name="Gargeya S."/>
            <person name="Fitzgerald M."/>
            <person name="Abouelleil A."/>
            <person name="Alvarado L."/>
            <person name="Chapman S.B."/>
            <person name="Gainer-Dewar J."/>
            <person name="Goldberg J."/>
            <person name="Griggs A."/>
            <person name="Gujja S."/>
            <person name="Hansen M."/>
            <person name="Howarth C."/>
            <person name="Imamovic A."/>
            <person name="Ireland A."/>
            <person name="Larimer J."/>
            <person name="McCowan C."/>
            <person name="Murphy C."/>
            <person name="Pearson M."/>
            <person name="Poon T.W."/>
            <person name="Priest M."/>
            <person name="Roberts A."/>
            <person name="Saif S."/>
            <person name="Shea T."/>
            <person name="Sykes S."/>
            <person name="Wortman J."/>
            <person name="Nusbaum C."/>
            <person name="Birren B."/>
        </authorList>
    </citation>
    <scope>NUCLEOTIDE SEQUENCE [LARGE SCALE GENOMIC DNA]</scope>
    <source>
        <strain evidence="6 8">CJ05E6</strain>
    </source>
</reference>
<proteinExistence type="inferred from homology"/>
<evidence type="ECO:0000256" key="4">
    <source>
        <dbReference type="ARBA" id="ARBA00022729"/>
    </source>
</evidence>
<comment type="similarity">
    <text evidence="2 5">Belongs to the RxLR effector family.</text>
</comment>
<dbReference type="VEuPathDB" id="FungiDB:PPTG_00203"/>
<organism evidence="7">
    <name type="scientific">Phytophthora nicotianae</name>
    <name type="common">Potato buckeye rot agent</name>
    <name type="synonym">Phytophthora parasitica</name>
    <dbReference type="NCBI Taxonomy" id="4792"/>
    <lineage>
        <taxon>Eukaryota</taxon>
        <taxon>Sar</taxon>
        <taxon>Stramenopiles</taxon>
        <taxon>Oomycota</taxon>
        <taxon>Peronosporomycetes</taxon>
        <taxon>Peronosporales</taxon>
        <taxon>Peronosporaceae</taxon>
        <taxon>Phytophthora</taxon>
    </lineage>
</organism>
<accession>W2M3V9</accession>
<dbReference type="EMBL" id="KI677163">
    <property type="protein sequence ID" value="ETM03600.1"/>
    <property type="molecule type" value="Genomic_DNA"/>
</dbReference>
<dbReference type="Pfam" id="PF16810">
    <property type="entry name" value="RXLR"/>
    <property type="match status" value="1"/>
</dbReference>
<reference evidence="7" key="1">
    <citation type="submission" date="2013-11" db="EMBL/GenBank/DDBJ databases">
        <title>The Genome Sequence of Phytophthora parasitica CHvinca01.</title>
        <authorList>
            <consortium name="The Broad Institute Genomics Platform"/>
            <person name="Russ C."/>
            <person name="Tyler B."/>
            <person name="Panabieres F."/>
            <person name="Shan W."/>
            <person name="Tripathy S."/>
            <person name="Grunwald N."/>
            <person name="Machado M."/>
            <person name="Johnson C.S."/>
            <person name="Arredondo F."/>
            <person name="Hong C."/>
            <person name="Coffey M."/>
            <person name="Young S.K."/>
            <person name="Zeng Q."/>
            <person name="Gargeya S."/>
            <person name="Fitzgerald M."/>
            <person name="Abouelleil A."/>
            <person name="Alvarado L."/>
            <person name="Chapman S.B."/>
            <person name="Gainer-Dewar J."/>
            <person name="Goldberg J."/>
            <person name="Griggs A."/>
            <person name="Gujja S."/>
            <person name="Hansen M."/>
            <person name="Howarth C."/>
            <person name="Imamovic A."/>
            <person name="Ireland A."/>
            <person name="Larimer J."/>
            <person name="McCowan C."/>
            <person name="Murphy C."/>
            <person name="Pearson M."/>
            <person name="Poon T.W."/>
            <person name="Priest M."/>
            <person name="Roberts A."/>
            <person name="Saif S."/>
            <person name="Shea T."/>
            <person name="Sykes S."/>
            <person name="Wortman J."/>
            <person name="Nusbaum C."/>
            <person name="Birren B."/>
        </authorList>
    </citation>
    <scope>NUCLEOTIDE SEQUENCE [LARGE SCALE GENOMIC DNA]</scope>
    <source>
        <strain evidence="7">CHvinca01</strain>
    </source>
</reference>